<gene>
    <name evidence="1" type="ORF">SJAV_06420</name>
</gene>
<protein>
    <submittedName>
        <fullName evidence="1">Uncharacterized protein</fullName>
    </submittedName>
</protein>
<sequence length="160" mass="18983">MYLHEVMIMSEYFLNYKGDKIFVILLGYSSNKYYLYYPKGDTLVILDDKGNIEMKEILEVIGEAPSGFKVADLIEPWEKVKNRVVTWKILDKEIESDNVYVVINDPKNYKIIENSSAPDRLKYYIFKDQDPWEFKDWCCVLIVSTKDIDNLPMSFKKIYF</sequence>
<organism evidence="1">
    <name type="scientific">Sulfurisphaera javensis</name>
    <dbReference type="NCBI Taxonomy" id="2049879"/>
    <lineage>
        <taxon>Archaea</taxon>
        <taxon>Thermoproteota</taxon>
        <taxon>Thermoprotei</taxon>
        <taxon>Sulfolobales</taxon>
        <taxon>Sulfolobaceae</taxon>
        <taxon>Sulfurisphaera</taxon>
    </lineage>
</organism>
<dbReference type="KEGG" id="sjv:SJAV_06420"/>
<dbReference type="AlphaFoldDB" id="A0AAT9GPD5"/>
<name>A0AAT9GPD5_9CREN</name>
<accession>A0AAT9GPD5</accession>
<proteinExistence type="predicted"/>
<evidence type="ECO:0000313" key="1">
    <source>
        <dbReference type="EMBL" id="BFH72698.1"/>
    </source>
</evidence>
<reference evidence="1" key="1">
    <citation type="submission" date="2024-03" db="EMBL/GenBank/DDBJ databases">
        <title>Complete genome sequence of Sulfurisphaera javensis strain KD-1.</title>
        <authorList>
            <person name="Sakai H."/>
            <person name="Nur N."/>
            <person name="Suwanto A."/>
            <person name="Kurosawa N."/>
        </authorList>
    </citation>
    <scope>NUCLEOTIDE SEQUENCE</scope>
    <source>
        <strain evidence="1">KD-1</strain>
    </source>
</reference>
<dbReference type="EMBL" id="AP031322">
    <property type="protein sequence ID" value="BFH72698.1"/>
    <property type="molecule type" value="Genomic_DNA"/>
</dbReference>